<feature type="compositionally biased region" description="Polar residues" evidence="1">
    <location>
        <begin position="132"/>
        <end position="146"/>
    </location>
</feature>
<sequence>MSILATLLQDLPSASTASHPHSHELATMAPSRTELLLRDTPTPQVYLTTLSDPKPKQILVSAVEENPFIRHLQEKLENQMTSPSHTGEETSINAGLDSRANVLHRGSALHARNESGSSYAGVKRKADVNDPHSIQQRTAQQHYNPW</sequence>
<comment type="caution">
    <text evidence="2">The sequence shown here is derived from an EMBL/GenBank/DDBJ whole genome shotgun (WGS) entry which is preliminary data.</text>
</comment>
<evidence type="ECO:0000256" key="1">
    <source>
        <dbReference type="SAM" id="MobiDB-lite"/>
    </source>
</evidence>
<proteinExistence type="predicted"/>
<evidence type="ECO:0000313" key="2">
    <source>
        <dbReference type="EMBL" id="KAH6597875.1"/>
    </source>
</evidence>
<organism evidence="2 3">
    <name type="scientific">Batrachochytrium salamandrivorans</name>
    <dbReference type="NCBI Taxonomy" id="1357716"/>
    <lineage>
        <taxon>Eukaryota</taxon>
        <taxon>Fungi</taxon>
        <taxon>Fungi incertae sedis</taxon>
        <taxon>Chytridiomycota</taxon>
        <taxon>Chytridiomycota incertae sedis</taxon>
        <taxon>Chytridiomycetes</taxon>
        <taxon>Rhizophydiales</taxon>
        <taxon>Rhizophydiales incertae sedis</taxon>
        <taxon>Batrachochytrium</taxon>
    </lineage>
</organism>
<dbReference type="EMBL" id="JAFCIX010000127">
    <property type="protein sequence ID" value="KAH6597875.1"/>
    <property type="molecule type" value="Genomic_DNA"/>
</dbReference>
<reference evidence="2 3" key="1">
    <citation type="submission" date="2021-02" db="EMBL/GenBank/DDBJ databases">
        <title>Variation within the Batrachochytrium salamandrivorans European outbreak.</title>
        <authorList>
            <person name="Kelly M."/>
            <person name="Pasmans F."/>
            <person name="Shea T.P."/>
            <person name="Munoz J.F."/>
            <person name="Carranza S."/>
            <person name="Cuomo C.A."/>
            <person name="Martel A."/>
        </authorList>
    </citation>
    <scope>NUCLEOTIDE SEQUENCE [LARGE SCALE GENOMIC DNA]</scope>
    <source>
        <strain evidence="2 3">AMFP18/2</strain>
    </source>
</reference>
<evidence type="ECO:0008006" key="4">
    <source>
        <dbReference type="Google" id="ProtNLM"/>
    </source>
</evidence>
<gene>
    <name evidence="2" type="ORF">BASA50_004218</name>
</gene>
<feature type="region of interest" description="Disordered" evidence="1">
    <location>
        <begin position="78"/>
        <end position="97"/>
    </location>
</feature>
<protein>
    <recommendedName>
        <fullName evidence="4">DET1- and DDB1-associated protein 1 N-terminal domain-containing protein</fullName>
    </recommendedName>
</protein>
<accession>A0ABQ8FGG5</accession>
<feature type="compositionally biased region" description="Polar residues" evidence="1">
    <location>
        <begin position="78"/>
        <end position="93"/>
    </location>
</feature>
<name>A0ABQ8FGG5_9FUNG</name>
<feature type="region of interest" description="Disordered" evidence="1">
    <location>
        <begin position="110"/>
        <end position="146"/>
    </location>
</feature>
<dbReference type="Proteomes" id="UP001648503">
    <property type="component" value="Unassembled WGS sequence"/>
</dbReference>
<keyword evidence="3" id="KW-1185">Reference proteome</keyword>
<evidence type="ECO:0000313" key="3">
    <source>
        <dbReference type="Proteomes" id="UP001648503"/>
    </source>
</evidence>